<dbReference type="InParanoid" id="Q7UNC9"/>
<name>Q7UNC9_RHOBA</name>
<accession>Q7UNC9</accession>
<dbReference type="STRING" id="243090.RB7648"/>
<dbReference type="AlphaFoldDB" id="Q7UNC9"/>
<dbReference type="KEGG" id="rba:RB7648"/>
<sequence length="105" mass="11622">MTSHAGDLAPPGTFRWPRSAGARDLRRVVPCCSGVECPRGRSCGRDRSRATRESRGRERWREEKNEASIASCKTGFALLPIQIVTRREQSLSATGIQVHQCTLIA</sequence>
<feature type="region of interest" description="Disordered" evidence="1">
    <location>
        <begin position="39"/>
        <end position="62"/>
    </location>
</feature>
<evidence type="ECO:0000313" key="2">
    <source>
        <dbReference type="EMBL" id="CAD75490.1"/>
    </source>
</evidence>
<reference evidence="2 3" key="1">
    <citation type="journal article" date="2003" name="Proc. Natl. Acad. Sci. U.S.A.">
        <title>Complete genome sequence of the marine planctomycete Pirellula sp. strain 1.</title>
        <authorList>
            <person name="Gloeckner F.O."/>
            <person name="Kube M."/>
            <person name="Bauer M."/>
            <person name="Teeling H."/>
            <person name="Lombardot T."/>
            <person name="Ludwig W."/>
            <person name="Gade D."/>
            <person name="Beck A."/>
            <person name="Borzym K."/>
            <person name="Heitmann K."/>
            <person name="Rabus R."/>
            <person name="Schlesner H."/>
            <person name="Amann R."/>
            <person name="Reinhardt R."/>
        </authorList>
    </citation>
    <scope>NUCLEOTIDE SEQUENCE [LARGE SCALE GENOMIC DNA]</scope>
    <source>
        <strain evidence="3">DSM 10527 / NCIMB 13988 / SH1</strain>
    </source>
</reference>
<dbReference type="EMBL" id="BX294146">
    <property type="protein sequence ID" value="CAD75490.1"/>
    <property type="molecule type" value="Genomic_DNA"/>
</dbReference>
<gene>
    <name evidence="2" type="ordered locus">RB7648</name>
</gene>
<evidence type="ECO:0000256" key="1">
    <source>
        <dbReference type="SAM" id="MobiDB-lite"/>
    </source>
</evidence>
<dbReference type="Proteomes" id="UP000001025">
    <property type="component" value="Chromosome"/>
</dbReference>
<organism evidence="2 3">
    <name type="scientific">Rhodopirellula baltica (strain DSM 10527 / NCIMB 13988 / SH1)</name>
    <dbReference type="NCBI Taxonomy" id="243090"/>
    <lineage>
        <taxon>Bacteria</taxon>
        <taxon>Pseudomonadati</taxon>
        <taxon>Planctomycetota</taxon>
        <taxon>Planctomycetia</taxon>
        <taxon>Pirellulales</taxon>
        <taxon>Pirellulaceae</taxon>
        <taxon>Rhodopirellula</taxon>
    </lineage>
</organism>
<keyword evidence="3" id="KW-1185">Reference proteome</keyword>
<dbReference type="EnsemblBacteria" id="CAD75490">
    <property type="protein sequence ID" value="CAD75490"/>
    <property type="gene ID" value="RB7648"/>
</dbReference>
<proteinExistence type="predicted"/>
<evidence type="ECO:0000313" key="3">
    <source>
        <dbReference type="Proteomes" id="UP000001025"/>
    </source>
</evidence>
<feature type="compositionally biased region" description="Basic and acidic residues" evidence="1">
    <location>
        <begin position="43"/>
        <end position="62"/>
    </location>
</feature>
<protein>
    <submittedName>
        <fullName evidence="2">Uncharacterized protein</fullName>
    </submittedName>
</protein>
<dbReference type="HOGENOM" id="CLU_2234446_0_0_0"/>